<evidence type="ECO:0000259" key="6">
    <source>
        <dbReference type="Pfam" id="PF01957"/>
    </source>
</evidence>
<sequence>MQPAQAEDAVRVITISGEIDAGQAALVQRGVKDAEENQDKAIVVEINTQGGLVDSALRIRDILQGTSIPTIAFVSSRAWSAGALIALSCRHIIMAPGSSIGAAEPIPATEKNIAALKSEFSTTAADMGHNPRVAEAMVDKNAGLPHYAAAGEILALTDTQARELNLSEGSADTVEDALHLFSLGNAKVYYENKTWWDSGLGLLQNEYVRMLLIGLILTAVLIEIKTAGVGIGLLTALLLSGVLFISGDGSLADGLKGLGAFFAGLLLIGLELVTPGIGIFGVVGILFVFGSLFWLLGATVQACYILAGGIVIAMVLFYFIGKHLPKSRLFAKIALTTRSTKEKGYTSQEDKSKYLFQRGTAITVLRPAGIVRIGKERVDAVSNGSYIDRGVAVRVIEVEGTRVVVEPVPEQNKGG</sequence>
<evidence type="ECO:0000256" key="2">
    <source>
        <dbReference type="ARBA" id="ARBA00022692"/>
    </source>
</evidence>
<dbReference type="InterPro" id="IPR002810">
    <property type="entry name" value="NfeD-like_C"/>
</dbReference>
<feature type="transmembrane region" description="Helical" evidence="5">
    <location>
        <begin position="293"/>
        <end position="320"/>
    </location>
</feature>
<keyword evidence="2 5" id="KW-0812">Transmembrane</keyword>
<dbReference type="RefSeq" id="WP_186503135.1">
    <property type="nucleotide sequence ID" value="NZ_JACOGK010000017.1"/>
</dbReference>
<keyword evidence="4 5" id="KW-0472">Membrane</keyword>
<feature type="transmembrane region" description="Helical" evidence="5">
    <location>
        <begin position="258"/>
        <end position="287"/>
    </location>
</feature>
<feature type="domain" description="NfeD-like C-terminal" evidence="6">
    <location>
        <begin position="357"/>
        <end position="407"/>
    </location>
</feature>
<dbReference type="PANTHER" id="PTHR33507">
    <property type="entry name" value="INNER MEMBRANE PROTEIN YBBJ"/>
    <property type="match status" value="1"/>
</dbReference>
<dbReference type="CDD" id="cd07021">
    <property type="entry name" value="Clp_protease_NfeD_like"/>
    <property type="match status" value="1"/>
</dbReference>
<protein>
    <submittedName>
        <fullName evidence="9">Nodulation protein NfeD</fullName>
    </submittedName>
</protein>
<dbReference type="Proteomes" id="UP000606870">
    <property type="component" value="Unassembled WGS sequence"/>
</dbReference>
<accession>A0ABR6VJU2</accession>
<comment type="caution">
    <text evidence="9">The sequence shown here is derived from an EMBL/GenBank/DDBJ whole genome shotgun (WGS) entry which is preliminary data.</text>
</comment>
<dbReference type="InterPro" id="IPR012340">
    <property type="entry name" value="NA-bd_OB-fold"/>
</dbReference>
<dbReference type="Pfam" id="PF25145">
    <property type="entry name" value="NfeD1b_N"/>
    <property type="match status" value="1"/>
</dbReference>
<dbReference type="EMBL" id="JACOGK010000017">
    <property type="protein sequence ID" value="MBC3536979.1"/>
    <property type="molecule type" value="Genomic_DNA"/>
</dbReference>
<evidence type="ECO:0000259" key="8">
    <source>
        <dbReference type="Pfam" id="PF25145"/>
    </source>
</evidence>
<keyword evidence="10" id="KW-1185">Reference proteome</keyword>
<comment type="subcellular location">
    <subcellularLocation>
        <location evidence="1">Membrane</location>
        <topology evidence="1">Multi-pass membrane protein</topology>
    </subcellularLocation>
</comment>
<dbReference type="Gene3D" id="2.40.50.140">
    <property type="entry name" value="Nucleic acid-binding proteins"/>
    <property type="match status" value="1"/>
</dbReference>
<name>A0ABR6VJU2_9FIRM</name>
<evidence type="ECO:0000313" key="9">
    <source>
        <dbReference type="EMBL" id="MBC3536979.1"/>
    </source>
</evidence>
<reference evidence="9 10" key="1">
    <citation type="submission" date="2020-08" db="EMBL/GenBank/DDBJ databases">
        <authorList>
            <person name="Liu C."/>
            <person name="Sun Q."/>
        </authorList>
    </citation>
    <scope>NUCLEOTIDE SEQUENCE [LARGE SCALE GENOMIC DNA]</scope>
    <source>
        <strain evidence="9 10">NSJ-59</strain>
    </source>
</reference>
<dbReference type="Pfam" id="PF24961">
    <property type="entry name" value="NfeD_membrane"/>
    <property type="match status" value="1"/>
</dbReference>
<dbReference type="Gene3D" id="3.90.226.10">
    <property type="entry name" value="2-enoyl-CoA Hydratase, Chain A, domain 1"/>
    <property type="match status" value="1"/>
</dbReference>
<dbReference type="Pfam" id="PF01957">
    <property type="entry name" value="NfeD"/>
    <property type="match status" value="1"/>
</dbReference>
<dbReference type="InterPro" id="IPR056739">
    <property type="entry name" value="NfeD_membrane"/>
</dbReference>
<proteinExistence type="predicted"/>
<feature type="domain" description="NfeD1b N-terminal" evidence="8">
    <location>
        <begin position="10"/>
        <end position="189"/>
    </location>
</feature>
<feature type="transmembrane region" description="Helical" evidence="5">
    <location>
        <begin position="207"/>
        <end position="224"/>
    </location>
</feature>
<dbReference type="InterPro" id="IPR056738">
    <property type="entry name" value="NfeD1b_N"/>
</dbReference>
<evidence type="ECO:0000256" key="1">
    <source>
        <dbReference type="ARBA" id="ARBA00004141"/>
    </source>
</evidence>
<gene>
    <name evidence="9" type="ORF">H8J70_06925</name>
</gene>
<evidence type="ECO:0000256" key="5">
    <source>
        <dbReference type="SAM" id="Phobius"/>
    </source>
</evidence>
<dbReference type="SUPFAM" id="SSF52096">
    <property type="entry name" value="ClpP/crotonase"/>
    <property type="match status" value="1"/>
</dbReference>
<evidence type="ECO:0000313" key="10">
    <source>
        <dbReference type="Proteomes" id="UP000606870"/>
    </source>
</evidence>
<dbReference type="InterPro" id="IPR029045">
    <property type="entry name" value="ClpP/crotonase-like_dom_sf"/>
</dbReference>
<evidence type="ECO:0000259" key="7">
    <source>
        <dbReference type="Pfam" id="PF24961"/>
    </source>
</evidence>
<keyword evidence="3 5" id="KW-1133">Transmembrane helix</keyword>
<feature type="domain" description="NfeD integral membrane" evidence="7">
    <location>
        <begin position="208"/>
        <end position="320"/>
    </location>
</feature>
<feature type="transmembrane region" description="Helical" evidence="5">
    <location>
        <begin position="230"/>
        <end position="246"/>
    </location>
</feature>
<evidence type="ECO:0000256" key="3">
    <source>
        <dbReference type="ARBA" id="ARBA00022989"/>
    </source>
</evidence>
<evidence type="ECO:0000256" key="4">
    <source>
        <dbReference type="ARBA" id="ARBA00023136"/>
    </source>
</evidence>
<dbReference type="InterPro" id="IPR052165">
    <property type="entry name" value="Membrane_assoc_protease"/>
</dbReference>
<organism evidence="9 10">
    <name type="scientific">Megasphaera hominis</name>
    <dbReference type="NCBI Taxonomy" id="159836"/>
    <lineage>
        <taxon>Bacteria</taxon>
        <taxon>Bacillati</taxon>
        <taxon>Bacillota</taxon>
        <taxon>Negativicutes</taxon>
        <taxon>Veillonellales</taxon>
        <taxon>Veillonellaceae</taxon>
        <taxon>Megasphaera</taxon>
    </lineage>
</organism>
<dbReference type="PANTHER" id="PTHR33507:SF3">
    <property type="entry name" value="INNER MEMBRANE PROTEIN YBBJ"/>
    <property type="match status" value="1"/>
</dbReference>